<dbReference type="Pfam" id="PF04199">
    <property type="entry name" value="Cyclase"/>
    <property type="match status" value="1"/>
</dbReference>
<dbReference type="KEGG" id="kbs:EPA93_17120"/>
<dbReference type="GO" id="GO:0019441">
    <property type="term" value="P:L-tryptophan catabolic process to kynurenine"/>
    <property type="evidence" value="ECO:0007669"/>
    <property type="project" value="InterPro"/>
</dbReference>
<dbReference type="RefSeq" id="WP_129888676.1">
    <property type="nucleotide sequence ID" value="NZ_CP035758.1"/>
</dbReference>
<dbReference type="AlphaFoldDB" id="A0A4V0YYW3"/>
<dbReference type="SUPFAM" id="SSF102198">
    <property type="entry name" value="Putative cyclase"/>
    <property type="match status" value="1"/>
</dbReference>
<dbReference type="Gene3D" id="3.50.30.50">
    <property type="entry name" value="Putative cyclase"/>
    <property type="match status" value="1"/>
</dbReference>
<dbReference type="Proteomes" id="UP000290365">
    <property type="component" value="Chromosome"/>
</dbReference>
<reference evidence="1 2" key="1">
    <citation type="submission" date="2019-01" db="EMBL/GenBank/DDBJ databases">
        <title>Ktedonosporobacter rubrisoli SCAWS-G2.</title>
        <authorList>
            <person name="Huang Y."/>
            <person name="Yan B."/>
        </authorList>
    </citation>
    <scope>NUCLEOTIDE SEQUENCE [LARGE SCALE GENOMIC DNA]</scope>
    <source>
        <strain evidence="1 2">SCAWS-G2</strain>
    </source>
</reference>
<dbReference type="OrthoDB" id="9796085at2"/>
<name>A0A4V0YYW3_KTERU</name>
<sequence length="218" mass="24472">MHLVDLSLTLGPEVEPVPGHPHFEARPLTTLERDGVNNSLITLSIHTGTHIDAPYHFIKTGQTIDQIPLEKLCGRAWLCDLRASVRHEDSMRHRITVEDLQGAGLPNEGLADTILTIFTGWSAEHWNRADFYTQNPFLDEQTSRWLMEQRVKALALDHGIDGAKPWPNHTIVLSEGCCIIENLVNLDAILPQRAFTMYALPVKMRENGGMARVIAQLD</sequence>
<evidence type="ECO:0000313" key="2">
    <source>
        <dbReference type="Proteomes" id="UP000290365"/>
    </source>
</evidence>
<dbReference type="EMBL" id="CP035758">
    <property type="protein sequence ID" value="QBD77621.1"/>
    <property type="molecule type" value="Genomic_DNA"/>
</dbReference>
<organism evidence="1 2">
    <name type="scientific">Ktedonosporobacter rubrisoli</name>
    <dbReference type="NCBI Taxonomy" id="2509675"/>
    <lineage>
        <taxon>Bacteria</taxon>
        <taxon>Bacillati</taxon>
        <taxon>Chloroflexota</taxon>
        <taxon>Ktedonobacteria</taxon>
        <taxon>Ktedonobacterales</taxon>
        <taxon>Ktedonosporobacteraceae</taxon>
        <taxon>Ktedonosporobacter</taxon>
    </lineage>
</organism>
<dbReference type="PANTHER" id="PTHR31118">
    <property type="entry name" value="CYCLASE-LIKE PROTEIN 2"/>
    <property type="match status" value="1"/>
</dbReference>
<dbReference type="InterPro" id="IPR037175">
    <property type="entry name" value="KFase_sf"/>
</dbReference>
<keyword evidence="2" id="KW-1185">Reference proteome</keyword>
<accession>A0A4V0YYW3</accession>
<gene>
    <name evidence="1" type="ORF">EPA93_17120</name>
</gene>
<evidence type="ECO:0000313" key="1">
    <source>
        <dbReference type="EMBL" id="QBD77621.1"/>
    </source>
</evidence>
<proteinExistence type="predicted"/>
<dbReference type="GO" id="GO:0004061">
    <property type="term" value="F:arylformamidase activity"/>
    <property type="evidence" value="ECO:0007669"/>
    <property type="project" value="InterPro"/>
</dbReference>
<protein>
    <submittedName>
        <fullName evidence="1">Cyclase family protein</fullName>
    </submittedName>
</protein>
<dbReference type="PANTHER" id="PTHR31118:SF12">
    <property type="entry name" value="CYCLASE-LIKE PROTEIN 2"/>
    <property type="match status" value="1"/>
</dbReference>
<dbReference type="InterPro" id="IPR007325">
    <property type="entry name" value="KFase/CYL"/>
</dbReference>